<dbReference type="Pfam" id="PF20414">
    <property type="entry name" value="DUF6698"/>
    <property type="match status" value="2"/>
</dbReference>
<reference evidence="2" key="1">
    <citation type="submission" date="2018-04" db="EMBL/GenBank/DDBJ databases">
        <title>Whole genome sequencing of Hypsizygus marmoreus.</title>
        <authorList>
            <person name="Choi I.-G."/>
            <person name="Min B."/>
            <person name="Kim J.-G."/>
            <person name="Kim S."/>
            <person name="Oh Y.-L."/>
            <person name="Kong W.-S."/>
            <person name="Park H."/>
            <person name="Jeong J."/>
            <person name="Song E.-S."/>
        </authorList>
    </citation>
    <scope>NUCLEOTIDE SEQUENCE [LARGE SCALE GENOMIC DNA]</scope>
    <source>
        <strain evidence="2">51987-8</strain>
    </source>
</reference>
<evidence type="ECO:0000313" key="2">
    <source>
        <dbReference type="EMBL" id="RDB25923.1"/>
    </source>
</evidence>
<organism evidence="2 3">
    <name type="scientific">Hypsizygus marmoreus</name>
    <name type="common">White beech mushroom</name>
    <name type="synonym">Agaricus marmoreus</name>
    <dbReference type="NCBI Taxonomy" id="39966"/>
    <lineage>
        <taxon>Eukaryota</taxon>
        <taxon>Fungi</taxon>
        <taxon>Dikarya</taxon>
        <taxon>Basidiomycota</taxon>
        <taxon>Agaricomycotina</taxon>
        <taxon>Agaricomycetes</taxon>
        <taxon>Agaricomycetidae</taxon>
        <taxon>Agaricales</taxon>
        <taxon>Tricholomatineae</taxon>
        <taxon>Lyophyllaceae</taxon>
        <taxon>Hypsizygus</taxon>
    </lineage>
</organism>
<accession>A0A369K251</accession>
<keyword evidence="3" id="KW-1185">Reference proteome</keyword>
<gene>
    <name evidence="2" type="ORF">Hypma_006362</name>
</gene>
<dbReference type="EMBL" id="LUEZ02000040">
    <property type="protein sequence ID" value="RDB25923.1"/>
    <property type="molecule type" value="Genomic_DNA"/>
</dbReference>
<name>A0A369K251_HYPMA</name>
<evidence type="ECO:0000256" key="1">
    <source>
        <dbReference type="SAM" id="MobiDB-lite"/>
    </source>
</evidence>
<dbReference type="OrthoDB" id="3160134at2759"/>
<dbReference type="Proteomes" id="UP000076154">
    <property type="component" value="Unassembled WGS sequence"/>
</dbReference>
<evidence type="ECO:0000313" key="3">
    <source>
        <dbReference type="Proteomes" id="UP000076154"/>
    </source>
</evidence>
<comment type="caution">
    <text evidence="2">The sequence shown here is derived from an EMBL/GenBank/DDBJ whole genome shotgun (WGS) entry which is preliminary data.</text>
</comment>
<dbReference type="InParanoid" id="A0A369K251"/>
<protein>
    <submittedName>
        <fullName evidence="2">Uncharacterized protein</fullName>
    </submittedName>
</protein>
<proteinExistence type="predicted"/>
<sequence>MQEDDENRPPEPRPAAASRPRDSALQLGPRKKPCHSDPLIHHGRHFGRTVNALCNVFTLLTNGILRMVEQPDEPEESFTAEERREFRVFKTLLLVVPGIEKRIMTCSQEELRMIADLLQKGSSSARSDDTKSLKSAVIDWITPRGEPLIPPLPRNVKTCRGFNHEATGALLCPANLDWSDPEYASQIICIIILLTRLCRVKSKLRDGDYIIPGDQWPIMIYKDYKYDPEDPWNGLLRNRLLISVCPKTRTLVPSHSRAPTSLKISGIQTRIHLPKLRRKRTEGNTIWKRSHTWNDGCDHTIHRIHCYPGKLLIVRFALTSSAVFCRTDVTTDSQRFYDSVIEFLEDPMEQEEVSDLLTFWNRVIFPGHASAKRQVTRDSALARLKEKRAALRAANGVSSVSSR</sequence>
<dbReference type="InterPro" id="IPR046521">
    <property type="entry name" value="DUF6698"/>
</dbReference>
<dbReference type="STRING" id="39966.A0A369K251"/>
<dbReference type="AlphaFoldDB" id="A0A369K251"/>
<feature type="region of interest" description="Disordered" evidence="1">
    <location>
        <begin position="1"/>
        <end position="36"/>
    </location>
</feature>